<accession>A0A9J5Y6B3</accession>
<proteinExistence type="predicted"/>
<gene>
    <name evidence="1" type="ORF">H5410_036933</name>
</gene>
<dbReference type="Proteomes" id="UP000824120">
    <property type="component" value="Chromosome 7"/>
</dbReference>
<name>A0A9J5Y6B3_SOLCO</name>
<keyword evidence="2" id="KW-1185">Reference proteome</keyword>
<protein>
    <submittedName>
        <fullName evidence="1">Uncharacterized protein</fullName>
    </submittedName>
</protein>
<dbReference type="EMBL" id="JACXVP010000007">
    <property type="protein sequence ID" value="KAG5595701.1"/>
    <property type="molecule type" value="Genomic_DNA"/>
</dbReference>
<evidence type="ECO:0000313" key="2">
    <source>
        <dbReference type="Proteomes" id="UP000824120"/>
    </source>
</evidence>
<organism evidence="1 2">
    <name type="scientific">Solanum commersonii</name>
    <name type="common">Commerson's wild potato</name>
    <name type="synonym">Commerson's nightshade</name>
    <dbReference type="NCBI Taxonomy" id="4109"/>
    <lineage>
        <taxon>Eukaryota</taxon>
        <taxon>Viridiplantae</taxon>
        <taxon>Streptophyta</taxon>
        <taxon>Embryophyta</taxon>
        <taxon>Tracheophyta</taxon>
        <taxon>Spermatophyta</taxon>
        <taxon>Magnoliopsida</taxon>
        <taxon>eudicotyledons</taxon>
        <taxon>Gunneridae</taxon>
        <taxon>Pentapetalae</taxon>
        <taxon>asterids</taxon>
        <taxon>lamiids</taxon>
        <taxon>Solanales</taxon>
        <taxon>Solanaceae</taxon>
        <taxon>Solanoideae</taxon>
        <taxon>Solaneae</taxon>
        <taxon>Solanum</taxon>
    </lineage>
</organism>
<reference evidence="1 2" key="1">
    <citation type="submission" date="2020-09" db="EMBL/GenBank/DDBJ databases">
        <title>De no assembly of potato wild relative species, Solanum commersonii.</title>
        <authorList>
            <person name="Cho K."/>
        </authorList>
    </citation>
    <scope>NUCLEOTIDE SEQUENCE [LARGE SCALE GENOMIC DNA]</scope>
    <source>
        <strain evidence="1">LZ3.2</strain>
        <tissue evidence="1">Leaf</tissue>
    </source>
</reference>
<comment type="caution">
    <text evidence="1">The sequence shown here is derived from an EMBL/GenBank/DDBJ whole genome shotgun (WGS) entry which is preliminary data.</text>
</comment>
<evidence type="ECO:0000313" key="1">
    <source>
        <dbReference type="EMBL" id="KAG5595701.1"/>
    </source>
</evidence>
<sequence>MTYSLGHQSSGLEEWRRPTSNFGKMNSFSLQVSQKPSSNLREKYKENNILRLQKIVLADNSVRLVANAE</sequence>
<dbReference type="AlphaFoldDB" id="A0A9J5Y6B3"/>